<evidence type="ECO:0000256" key="3">
    <source>
        <dbReference type="ARBA" id="ARBA00038502"/>
    </source>
</evidence>
<feature type="domain" description="N-acetyltransferase" evidence="4">
    <location>
        <begin position="34"/>
        <end position="192"/>
    </location>
</feature>
<organism evidence="5 6">
    <name type="scientific">Rhizobium aquaticum</name>
    <dbReference type="NCBI Taxonomy" id="1549636"/>
    <lineage>
        <taxon>Bacteria</taxon>
        <taxon>Pseudomonadati</taxon>
        <taxon>Pseudomonadota</taxon>
        <taxon>Alphaproteobacteria</taxon>
        <taxon>Hyphomicrobiales</taxon>
        <taxon>Rhizobiaceae</taxon>
        <taxon>Rhizobium/Agrobacterium group</taxon>
        <taxon>Rhizobium</taxon>
    </lineage>
</organism>
<evidence type="ECO:0000313" key="5">
    <source>
        <dbReference type="EMBL" id="MET3615960.1"/>
    </source>
</evidence>
<dbReference type="SUPFAM" id="SSF55729">
    <property type="entry name" value="Acyl-CoA N-acyltransferases (Nat)"/>
    <property type="match status" value="1"/>
</dbReference>
<accession>A0ABV2J5C2</accession>
<proteinExistence type="inferred from homology"/>
<evidence type="ECO:0000259" key="4">
    <source>
        <dbReference type="PROSITE" id="PS51186"/>
    </source>
</evidence>
<dbReference type="InterPro" id="IPR051531">
    <property type="entry name" value="N-acetyltransferase"/>
</dbReference>
<dbReference type="EMBL" id="JBEPMB010000010">
    <property type="protein sequence ID" value="MET3615960.1"/>
    <property type="molecule type" value="Genomic_DNA"/>
</dbReference>
<evidence type="ECO:0000313" key="6">
    <source>
        <dbReference type="Proteomes" id="UP001549047"/>
    </source>
</evidence>
<dbReference type="PANTHER" id="PTHR43792">
    <property type="entry name" value="GNAT FAMILY, PUTATIVE (AFU_ORTHOLOGUE AFUA_3G00765)-RELATED-RELATED"/>
    <property type="match status" value="1"/>
</dbReference>
<comment type="caution">
    <text evidence="5">The sequence shown here is derived from an EMBL/GenBank/DDBJ whole genome shotgun (WGS) entry which is preliminary data.</text>
</comment>
<keyword evidence="1" id="KW-0808">Transferase</keyword>
<dbReference type="InterPro" id="IPR016181">
    <property type="entry name" value="Acyl_CoA_acyltransferase"/>
</dbReference>
<reference evidence="5 6" key="1">
    <citation type="submission" date="2024-06" db="EMBL/GenBank/DDBJ databases">
        <title>Genomic Encyclopedia of Type Strains, Phase IV (KMG-IV): sequencing the most valuable type-strain genomes for metagenomic binning, comparative biology and taxonomic classification.</title>
        <authorList>
            <person name="Goeker M."/>
        </authorList>
    </citation>
    <scope>NUCLEOTIDE SEQUENCE [LARGE SCALE GENOMIC DNA]</scope>
    <source>
        <strain evidence="5 6">DSM 29780</strain>
    </source>
</reference>
<protein>
    <submittedName>
        <fullName evidence="5">RimJ/RimL family protein N-acetyltransferase</fullName>
    </submittedName>
</protein>
<keyword evidence="6" id="KW-1185">Reference proteome</keyword>
<comment type="similarity">
    <text evidence="3">Belongs to the acetyltransferase family. RimJ subfamily.</text>
</comment>
<dbReference type="RefSeq" id="WP_354558418.1">
    <property type="nucleotide sequence ID" value="NZ_JBEPMB010000010.1"/>
</dbReference>
<dbReference type="PANTHER" id="PTHR43792:SF8">
    <property type="entry name" value="[RIBOSOMAL PROTEIN US5]-ALANINE N-ACETYLTRANSFERASE"/>
    <property type="match status" value="1"/>
</dbReference>
<evidence type="ECO:0000256" key="1">
    <source>
        <dbReference type="ARBA" id="ARBA00022679"/>
    </source>
</evidence>
<keyword evidence="2" id="KW-0012">Acyltransferase</keyword>
<dbReference type="PROSITE" id="PS51186">
    <property type="entry name" value="GNAT"/>
    <property type="match status" value="1"/>
</dbReference>
<dbReference type="Gene3D" id="3.40.630.30">
    <property type="match status" value="1"/>
</dbReference>
<dbReference type="Proteomes" id="UP001549047">
    <property type="component" value="Unassembled WGS sequence"/>
</dbReference>
<name>A0ABV2J5C2_9HYPH</name>
<evidence type="ECO:0000256" key="2">
    <source>
        <dbReference type="ARBA" id="ARBA00023315"/>
    </source>
</evidence>
<dbReference type="InterPro" id="IPR000182">
    <property type="entry name" value="GNAT_dom"/>
</dbReference>
<gene>
    <name evidence="5" type="ORF">ABID16_004307</name>
</gene>
<dbReference type="Pfam" id="PF13302">
    <property type="entry name" value="Acetyltransf_3"/>
    <property type="match status" value="1"/>
</dbReference>
<sequence>MSALALPQRSQRSALLPTRSLDFASQPTIRTPRQTLRKLKPEDQYRIAAAMQDIRVVRMLTSVPVPYASDDALDWIRLWEAGEINGWAYAITFDGGALEGCITIEWRDAGDRTGWHLGYWLSPSHWGDGYMTEAVSALVERFIGRMMGETLYAGAIADNPASLKVQDKLGFQVTGTSDVYSHSRGTMVPVIDTEVTFGSFMPA</sequence>